<evidence type="ECO:0000313" key="2">
    <source>
        <dbReference type="EMBL" id="BCR36594.1"/>
    </source>
</evidence>
<dbReference type="InterPro" id="IPR001387">
    <property type="entry name" value="Cro/C1-type_HTH"/>
</dbReference>
<evidence type="ECO:0000313" key="3">
    <source>
        <dbReference type="Proteomes" id="UP000620133"/>
    </source>
</evidence>
<sequence>MKALRLKEFRETKNLSQRELAQRLGITQAYYWKWEIGKSFPNAKQILKLCDTLECSPNDLFGFKGVHAVVIERLEHD</sequence>
<dbReference type="SMART" id="SM00530">
    <property type="entry name" value="HTH_XRE"/>
    <property type="match status" value="1"/>
</dbReference>
<protein>
    <submittedName>
        <fullName evidence="2">Uncharacterized protein</fullName>
    </submittedName>
</protein>
<organism evidence="2 3">
    <name type="scientific">Mariniplasma anaerobium</name>
    <dbReference type="NCBI Taxonomy" id="2735436"/>
    <lineage>
        <taxon>Bacteria</taxon>
        <taxon>Bacillati</taxon>
        <taxon>Mycoplasmatota</taxon>
        <taxon>Mollicutes</taxon>
        <taxon>Acholeplasmatales</taxon>
        <taxon>Acholeplasmataceae</taxon>
        <taxon>Mariniplasma</taxon>
    </lineage>
</organism>
<keyword evidence="3" id="KW-1185">Reference proteome</keyword>
<dbReference type="PANTHER" id="PTHR46558">
    <property type="entry name" value="TRACRIPTIONAL REGULATORY PROTEIN-RELATED-RELATED"/>
    <property type="match status" value="1"/>
</dbReference>
<dbReference type="PROSITE" id="PS50943">
    <property type="entry name" value="HTH_CROC1"/>
    <property type="match status" value="1"/>
</dbReference>
<dbReference type="Gene3D" id="1.10.260.40">
    <property type="entry name" value="lambda repressor-like DNA-binding domains"/>
    <property type="match status" value="1"/>
</dbReference>
<dbReference type="EMBL" id="AP024412">
    <property type="protein sequence ID" value="BCR36594.1"/>
    <property type="molecule type" value="Genomic_DNA"/>
</dbReference>
<dbReference type="PANTHER" id="PTHR46558:SF4">
    <property type="entry name" value="DNA-BIDING PHAGE PROTEIN"/>
    <property type="match status" value="1"/>
</dbReference>
<dbReference type="InterPro" id="IPR010982">
    <property type="entry name" value="Lambda_DNA-bd_dom_sf"/>
</dbReference>
<dbReference type="RefSeq" id="WP_176239241.1">
    <property type="nucleotide sequence ID" value="NZ_AP024412.1"/>
</dbReference>
<dbReference type="SUPFAM" id="SSF47413">
    <property type="entry name" value="lambda repressor-like DNA-binding domains"/>
    <property type="match status" value="1"/>
</dbReference>
<name>A0A7U9XWM6_9MOLU</name>
<dbReference type="GO" id="GO:0003677">
    <property type="term" value="F:DNA binding"/>
    <property type="evidence" value="ECO:0007669"/>
    <property type="project" value="UniProtKB-KW"/>
</dbReference>
<accession>A0A7U9XWM6</accession>
<dbReference type="AlphaFoldDB" id="A0A7U9XWM6"/>
<proteinExistence type="predicted"/>
<dbReference type="Proteomes" id="UP000620133">
    <property type="component" value="Chromosome"/>
</dbReference>
<dbReference type="KEGG" id="manr:MPAN_014870"/>
<keyword evidence="1" id="KW-0238">DNA-binding</keyword>
<dbReference type="Pfam" id="PF01381">
    <property type="entry name" value="HTH_3"/>
    <property type="match status" value="1"/>
</dbReference>
<evidence type="ECO:0000256" key="1">
    <source>
        <dbReference type="ARBA" id="ARBA00023125"/>
    </source>
</evidence>
<gene>
    <name evidence="2" type="ORF">MPAN_014870</name>
</gene>
<dbReference type="CDD" id="cd00093">
    <property type="entry name" value="HTH_XRE"/>
    <property type="match status" value="1"/>
</dbReference>
<reference evidence="2" key="1">
    <citation type="submission" date="2021-01" db="EMBL/GenBank/DDBJ databases">
        <title>Draft genome sequence of Acholeplasmataceae bacterium strain Mahy22.</title>
        <authorList>
            <person name="Watanabe M."/>
            <person name="Kojima H."/>
            <person name="Fukui M."/>
        </authorList>
    </citation>
    <scope>NUCLEOTIDE SEQUENCE</scope>
    <source>
        <strain evidence="2">Mahy22</strain>
    </source>
</reference>